<evidence type="ECO:0000313" key="1">
    <source>
        <dbReference type="EMBL" id="CAI0403687.1"/>
    </source>
</evidence>
<dbReference type="Gene3D" id="2.40.50.140">
    <property type="entry name" value="Nucleic acid-binding proteins"/>
    <property type="match status" value="1"/>
</dbReference>
<name>A0AAV0J1B8_9ROSI</name>
<reference evidence="1" key="1">
    <citation type="submission" date="2022-08" db="EMBL/GenBank/DDBJ databases">
        <authorList>
            <person name="Gutierrez-Valencia J."/>
        </authorList>
    </citation>
    <scope>NUCLEOTIDE SEQUENCE</scope>
</reference>
<dbReference type="InterPro" id="IPR012340">
    <property type="entry name" value="NA-bd_OB-fold"/>
</dbReference>
<keyword evidence="2" id="KW-1185">Reference proteome</keyword>
<proteinExistence type="predicted"/>
<accession>A0AAV0J1B8</accession>
<dbReference type="AlphaFoldDB" id="A0AAV0J1B8"/>
<gene>
    <name evidence="1" type="ORF">LITE_LOCUS12159</name>
</gene>
<evidence type="ECO:0000313" key="2">
    <source>
        <dbReference type="Proteomes" id="UP001154282"/>
    </source>
</evidence>
<protein>
    <submittedName>
        <fullName evidence="1">Uncharacterized protein</fullName>
    </submittedName>
</protein>
<dbReference type="Proteomes" id="UP001154282">
    <property type="component" value="Unassembled WGS sequence"/>
</dbReference>
<comment type="caution">
    <text evidence="1">The sequence shown here is derived from an EMBL/GenBank/DDBJ whole genome shotgun (WGS) entry which is preliminary data.</text>
</comment>
<sequence length="191" mass="20376">MLIQSIADPEMAADTKRALRVGAIYVVSRCRADVIGHLHAIGGVGHQITEFGPTPKQMLVLENHMGETVTITLWNELATILERVALIQADLIEPVVSGVSCFGGARDPVAELPVQFATAEANAADAANSARTIADLLDLHTLGGSVDAKYHCSGFVKSVESRNPCYKMQLTLRDSTGEAPFIVFGSCGKRT</sequence>
<organism evidence="1 2">
    <name type="scientific">Linum tenue</name>
    <dbReference type="NCBI Taxonomy" id="586396"/>
    <lineage>
        <taxon>Eukaryota</taxon>
        <taxon>Viridiplantae</taxon>
        <taxon>Streptophyta</taxon>
        <taxon>Embryophyta</taxon>
        <taxon>Tracheophyta</taxon>
        <taxon>Spermatophyta</taxon>
        <taxon>Magnoliopsida</taxon>
        <taxon>eudicotyledons</taxon>
        <taxon>Gunneridae</taxon>
        <taxon>Pentapetalae</taxon>
        <taxon>rosids</taxon>
        <taxon>fabids</taxon>
        <taxon>Malpighiales</taxon>
        <taxon>Linaceae</taxon>
        <taxon>Linum</taxon>
    </lineage>
</organism>
<dbReference type="EMBL" id="CAMGYJ010000004">
    <property type="protein sequence ID" value="CAI0403687.1"/>
    <property type="molecule type" value="Genomic_DNA"/>
</dbReference>